<keyword evidence="1" id="KW-0732">Signal</keyword>
<dbReference type="EnsemblMetazoa" id="PPA02611.1">
    <property type="protein sequence ID" value="PPA02611.1"/>
    <property type="gene ID" value="WBGene00092165"/>
</dbReference>
<dbReference type="InterPro" id="IPR003582">
    <property type="entry name" value="ShKT_dom"/>
</dbReference>
<evidence type="ECO:0000259" key="2">
    <source>
        <dbReference type="SMART" id="SM00254"/>
    </source>
</evidence>
<dbReference type="SMART" id="SM00254">
    <property type="entry name" value="ShKT"/>
    <property type="match status" value="2"/>
</dbReference>
<evidence type="ECO:0000256" key="1">
    <source>
        <dbReference type="SAM" id="SignalP"/>
    </source>
</evidence>
<dbReference type="PANTHER" id="PTHR46707:SF1">
    <property type="entry name" value="COEXPRESSED WITH POLYCYSTINS-RELATED"/>
    <property type="match status" value="1"/>
</dbReference>
<keyword evidence="4" id="KW-1185">Reference proteome</keyword>
<dbReference type="PANTHER" id="PTHR46707">
    <property type="entry name" value="PROTEIN CBG07468"/>
    <property type="match status" value="1"/>
</dbReference>
<reference evidence="4" key="1">
    <citation type="journal article" date="2008" name="Nat. Genet.">
        <title>The Pristionchus pacificus genome provides a unique perspective on nematode lifestyle and parasitism.</title>
        <authorList>
            <person name="Dieterich C."/>
            <person name="Clifton S.W."/>
            <person name="Schuster L.N."/>
            <person name="Chinwalla A."/>
            <person name="Delehaunty K."/>
            <person name="Dinkelacker I."/>
            <person name="Fulton L."/>
            <person name="Fulton R."/>
            <person name="Godfrey J."/>
            <person name="Minx P."/>
            <person name="Mitreva M."/>
            <person name="Roeseler W."/>
            <person name="Tian H."/>
            <person name="Witte H."/>
            <person name="Yang S.P."/>
            <person name="Wilson R.K."/>
            <person name="Sommer R.J."/>
        </authorList>
    </citation>
    <scope>NUCLEOTIDE SEQUENCE [LARGE SCALE GENOMIC DNA]</scope>
    <source>
        <strain evidence="4">PS312</strain>
    </source>
</reference>
<reference evidence="3" key="2">
    <citation type="submission" date="2022-06" db="UniProtKB">
        <authorList>
            <consortium name="EnsemblMetazoa"/>
        </authorList>
    </citation>
    <scope>IDENTIFICATION</scope>
    <source>
        <strain evidence="3">PS312</strain>
    </source>
</reference>
<sequence>MWFPILALSSLIGIVLSQCGTVSQSICAEWVAGGFCTSALYSKSQIAASCGEACNLCECHGDANSHCPTWVANGFCTDDQYSTSFKRKNCCQSCANEIDPPPVTTCAALFNSLKSAGNLKPSTPSAAPSTILATVTRAYVKIGCTLTLTITNSTAGTTVVTSLTGNDTYEAVPYRGNVKAKCMC</sequence>
<evidence type="ECO:0000313" key="4">
    <source>
        <dbReference type="Proteomes" id="UP000005239"/>
    </source>
</evidence>
<organism evidence="3 4">
    <name type="scientific">Pristionchus pacificus</name>
    <name type="common">Parasitic nematode worm</name>
    <dbReference type="NCBI Taxonomy" id="54126"/>
    <lineage>
        <taxon>Eukaryota</taxon>
        <taxon>Metazoa</taxon>
        <taxon>Ecdysozoa</taxon>
        <taxon>Nematoda</taxon>
        <taxon>Chromadorea</taxon>
        <taxon>Rhabditida</taxon>
        <taxon>Rhabditina</taxon>
        <taxon>Diplogasteromorpha</taxon>
        <taxon>Diplogasteroidea</taxon>
        <taxon>Neodiplogasteridae</taxon>
        <taxon>Pristionchus</taxon>
    </lineage>
</organism>
<feature type="signal peptide" evidence="1">
    <location>
        <begin position="1"/>
        <end position="17"/>
    </location>
</feature>
<dbReference type="AlphaFoldDB" id="A0A8R1YBU5"/>
<name>A0A8R1YBU5_PRIPA</name>
<dbReference type="Proteomes" id="UP000005239">
    <property type="component" value="Unassembled WGS sequence"/>
</dbReference>
<gene>
    <name evidence="3" type="primary">WBGene00092165</name>
</gene>
<proteinExistence type="predicted"/>
<feature type="domain" description="ShKT" evidence="2">
    <location>
        <begin position="59"/>
        <end position="95"/>
    </location>
</feature>
<protein>
    <recommendedName>
        <fullName evidence="2">ShKT domain-containing protein</fullName>
    </recommendedName>
</protein>
<accession>A0A8R1YBU5</accession>
<feature type="chain" id="PRO_5035741999" description="ShKT domain-containing protein" evidence="1">
    <location>
        <begin position="18"/>
        <end position="184"/>
    </location>
</feature>
<feature type="domain" description="ShKT" evidence="2">
    <location>
        <begin position="18"/>
        <end position="58"/>
    </location>
</feature>
<evidence type="ECO:0000313" key="3">
    <source>
        <dbReference type="EnsemblMetazoa" id="PPA02611.1"/>
    </source>
</evidence>
<dbReference type="Pfam" id="PF01549">
    <property type="entry name" value="ShK"/>
    <property type="match status" value="2"/>
</dbReference>